<organism evidence="9 10">
    <name type="scientific">Zobellia galactanivorans (strain DSM 12802 / CCUG 47099 / CIP 106680 / NCIMB 13871 / Dsij)</name>
    <dbReference type="NCBI Taxonomy" id="63186"/>
    <lineage>
        <taxon>Bacteria</taxon>
        <taxon>Pseudomonadati</taxon>
        <taxon>Bacteroidota</taxon>
        <taxon>Flavobacteriia</taxon>
        <taxon>Flavobacteriales</taxon>
        <taxon>Flavobacteriaceae</taxon>
        <taxon>Zobellia</taxon>
    </lineage>
</organism>
<dbReference type="Proteomes" id="UP000008898">
    <property type="component" value="Chromosome"/>
</dbReference>
<protein>
    <recommendedName>
        <fullName evidence="8">L,D-TPase catalytic domain-containing protein</fullName>
    </recommendedName>
</protein>
<dbReference type="GO" id="GO:0018104">
    <property type="term" value="P:peptidoglycan-protein cross-linking"/>
    <property type="evidence" value="ECO:0007669"/>
    <property type="project" value="TreeGrafter"/>
</dbReference>
<accession>G0L144</accession>
<reference evidence="9 10" key="2">
    <citation type="journal article" date="2012" name="Environ. Microbiol.">
        <title>Characterization of the first alginolytic operons in a marine bacterium: from their emergence in marine Flavobacteriia to their independent transfers to marine Proteobacteria and human gut Bacteroides.</title>
        <authorList>
            <person name="Thomas F."/>
            <person name="Barbeyron T."/>
            <person name="Tonon T."/>
            <person name="Genicot S."/>
            <person name="Czjzek M."/>
            <person name="Michel G."/>
        </authorList>
    </citation>
    <scope>NUCLEOTIDE SEQUENCE [LARGE SCALE GENOMIC DNA]</scope>
    <source>
        <strain evidence="10">DSM 12802 / CCUG 47099 / CIP 106680 / NCIMB 13871 / Dsij</strain>
    </source>
</reference>
<evidence type="ECO:0000313" key="10">
    <source>
        <dbReference type="Proteomes" id="UP000008898"/>
    </source>
</evidence>
<evidence type="ECO:0000256" key="4">
    <source>
        <dbReference type="ARBA" id="ARBA00022960"/>
    </source>
</evidence>
<keyword evidence="3" id="KW-0808">Transferase</keyword>
<dbReference type="STRING" id="63186.ZOBELLIA_3493"/>
<dbReference type="Gene3D" id="2.40.440.10">
    <property type="entry name" value="L,D-transpeptidase catalytic domain-like"/>
    <property type="match status" value="1"/>
</dbReference>
<keyword evidence="10" id="KW-1185">Reference proteome</keyword>
<gene>
    <name evidence="9" type="ordered locus">zobellia_3493</name>
</gene>
<comment type="pathway">
    <text evidence="1 7">Cell wall biogenesis; peptidoglycan biosynthesis.</text>
</comment>
<dbReference type="GO" id="GO:0071555">
    <property type="term" value="P:cell wall organization"/>
    <property type="evidence" value="ECO:0007669"/>
    <property type="project" value="UniProtKB-UniRule"/>
</dbReference>
<keyword evidence="5 7" id="KW-0573">Peptidoglycan synthesis</keyword>
<dbReference type="UniPathway" id="UPA00219"/>
<evidence type="ECO:0000256" key="7">
    <source>
        <dbReference type="PROSITE-ProRule" id="PRU01373"/>
    </source>
</evidence>
<dbReference type="PANTHER" id="PTHR30582">
    <property type="entry name" value="L,D-TRANSPEPTIDASE"/>
    <property type="match status" value="1"/>
</dbReference>
<dbReference type="PATRIC" id="fig|63186.3.peg.3406"/>
<dbReference type="HOGENOM" id="CLU_887974_0_0_10"/>
<feature type="domain" description="L,D-TPase catalytic" evidence="8">
    <location>
        <begin position="157"/>
        <end position="301"/>
    </location>
</feature>
<dbReference type="GO" id="GO:0008360">
    <property type="term" value="P:regulation of cell shape"/>
    <property type="evidence" value="ECO:0007669"/>
    <property type="project" value="UniProtKB-UniRule"/>
</dbReference>
<evidence type="ECO:0000259" key="8">
    <source>
        <dbReference type="PROSITE" id="PS52029"/>
    </source>
</evidence>
<sequence>MLDSKKRIYGLVPKSIWILLGVLVLCVEGCHNRGSATMATKADIHQGKPMPLPHKKAKTYEDIHISRNIKVAEYFEYLDSLVQRYDSLVPYPLSEHLLVRNNPWIVDTLANTDYYRMMARDSFVYDQRQMIILPEGSVLHLPDSAKACRLLDDFAHTEIDVNIPEFKLRIFQDSVLLHTFPVRVGQNRQRYLKMGDRITDLRTKTGEGSIIRHAKHPDFYNPVNGHQFYVTKRDDGKLTQMPQIPWIETEINGIRNGQMIHPTTNPKSLGKAYSNGCIGTREADAWVIYYYAPLGTRLKIRYDLETYFEGSVISVLKDIYGLEE</sequence>
<dbReference type="Pfam" id="PF03734">
    <property type="entry name" value="YkuD"/>
    <property type="match status" value="1"/>
</dbReference>
<dbReference type="SUPFAM" id="SSF141523">
    <property type="entry name" value="L,D-transpeptidase catalytic domain-like"/>
    <property type="match status" value="1"/>
</dbReference>
<evidence type="ECO:0000256" key="1">
    <source>
        <dbReference type="ARBA" id="ARBA00004752"/>
    </source>
</evidence>
<dbReference type="InterPro" id="IPR050979">
    <property type="entry name" value="LD-transpeptidase"/>
</dbReference>
<keyword evidence="4 7" id="KW-0133">Cell shape</keyword>
<evidence type="ECO:0000256" key="2">
    <source>
        <dbReference type="ARBA" id="ARBA00005992"/>
    </source>
</evidence>
<dbReference type="RefSeq" id="WP_013994821.1">
    <property type="nucleotide sequence ID" value="NC_015844.1"/>
</dbReference>
<evidence type="ECO:0000256" key="6">
    <source>
        <dbReference type="ARBA" id="ARBA00023316"/>
    </source>
</evidence>
<dbReference type="GO" id="GO:0005576">
    <property type="term" value="C:extracellular region"/>
    <property type="evidence" value="ECO:0007669"/>
    <property type="project" value="TreeGrafter"/>
</dbReference>
<evidence type="ECO:0000256" key="5">
    <source>
        <dbReference type="ARBA" id="ARBA00022984"/>
    </source>
</evidence>
<name>G0L144_ZOBGA</name>
<proteinExistence type="inferred from homology"/>
<evidence type="ECO:0000313" key="9">
    <source>
        <dbReference type="EMBL" id="CAZ97631.1"/>
    </source>
</evidence>
<dbReference type="PROSITE" id="PS52029">
    <property type="entry name" value="LD_TPASE"/>
    <property type="match status" value="1"/>
</dbReference>
<dbReference type="CDD" id="cd16913">
    <property type="entry name" value="YkuD_like"/>
    <property type="match status" value="1"/>
</dbReference>
<feature type="active site" description="Nucleophile" evidence="7">
    <location>
        <position position="277"/>
    </location>
</feature>
<dbReference type="InterPro" id="IPR005490">
    <property type="entry name" value="LD_TPept_cat_dom"/>
</dbReference>
<dbReference type="EMBL" id="FP476056">
    <property type="protein sequence ID" value="CAZ97631.1"/>
    <property type="molecule type" value="Genomic_DNA"/>
</dbReference>
<reference evidence="10" key="1">
    <citation type="submission" date="2009-07" db="EMBL/GenBank/DDBJ databases">
        <title>Complete genome sequence of Zobellia galactanivorans Dsij.</title>
        <authorList>
            <consortium name="Genoscope - CEA"/>
        </authorList>
    </citation>
    <scope>NUCLEOTIDE SEQUENCE [LARGE SCALE GENOMIC DNA]</scope>
    <source>
        <strain evidence="10">DSM 12802 / CCUG 47099 / CIP 106680 / NCIMB 13871 / Dsij</strain>
    </source>
</reference>
<comment type="similarity">
    <text evidence="2">Belongs to the YkuD family.</text>
</comment>
<feature type="active site" description="Proton donor/acceptor" evidence="7">
    <location>
        <position position="261"/>
    </location>
</feature>
<dbReference type="InterPro" id="IPR038063">
    <property type="entry name" value="Transpep_catalytic_dom"/>
</dbReference>
<dbReference type="KEGG" id="zga:ZOBELLIA_3493"/>
<dbReference type="AlphaFoldDB" id="G0L144"/>
<dbReference type="GO" id="GO:0071972">
    <property type="term" value="F:peptidoglycan L,D-transpeptidase activity"/>
    <property type="evidence" value="ECO:0007669"/>
    <property type="project" value="TreeGrafter"/>
</dbReference>
<dbReference type="GO" id="GO:0016740">
    <property type="term" value="F:transferase activity"/>
    <property type="evidence" value="ECO:0007669"/>
    <property type="project" value="UniProtKB-KW"/>
</dbReference>
<keyword evidence="6 7" id="KW-0961">Cell wall biogenesis/degradation</keyword>
<evidence type="ECO:0000256" key="3">
    <source>
        <dbReference type="ARBA" id="ARBA00022679"/>
    </source>
</evidence>